<proteinExistence type="predicted"/>
<comment type="caution">
    <text evidence="6">The sequence shown here is derived from an EMBL/GenBank/DDBJ whole genome shotgun (WGS) entry which is preliminary data.</text>
</comment>
<feature type="region of interest" description="Disordered" evidence="4">
    <location>
        <begin position="143"/>
        <end position="163"/>
    </location>
</feature>
<sequence>MRHPASKTIGYQLIHVTRLHRARTAKLLEALELFPGQEQVLEALAGREAMSMSELADVLRVRPPTASKTIARLSAAGLIERKGSEGDARVVRVALTAEGRRKAQAIEALSVDIEDEATAHLDGKDRRRLRKLLKRVEKGLRNALGAEMEEDEDGAEDAEADDA</sequence>
<protein>
    <submittedName>
        <fullName evidence="6">DNA-binding MarR family transcriptional regulator</fullName>
    </submittedName>
</protein>
<evidence type="ECO:0000256" key="1">
    <source>
        <dbReference type="ARBA" id="ARBA00023015"/>
    </source>
</evidence>
<dbReference type="PANTHER" id="PTHR42756">
    <property type="entry name" value="TRANSCRIPTIONAL REGULATOR, MARR"/>
    <property type="match status" value="1"/>
</dbReference>
<dbReference type="Gene3D" id="1.10.10.10">
    <property type="entry name" value="Winged helix-like DNA-binding domain superfamily/Winged helix DNA-binding domain"/>
    <property type="match status" value="1"/>
</dbReference>
<dbReference type="RefSeq" id="WP_307275759.1">
    <property type="nucleotide sequence ID" value="NZ_JAUSVX010000008.1"/>
</dbReference>
<dbReference type="InterPro" id="IPR022689">
    <property type="entry name" value="Iron_dep_repressor"/>
</dbReference>
<reference evidence="6 7" key="1">
    <citation type="submission" date="2023-07" db="EMBL/GenBank/DDBJ databases">
        <title>Genomic Encyclopedia of Type Strains, Phase IV (KMG-IV): sequencing the most valuable type-strain genomes for metagenomic binning, comparative biology and taxonomic classification.</title>
        <authorList>
            <person name="Goeker M."/>
        </authorList>
    </citation>
    <scope>NUCLEOTIDE SEQUENCE [LARGE SCALE GENOMIC DNA]</scope>
    <source>
        <strain evidence="6 7">DSM 19619</strain>
    </source>
</reference>
<evidence type="ECO:0000259" key="5">
    <source>
        <dbReference type="PROSITE" id="PS50995"/>
    </source>
</evidence>
<dbReference type="EMBL" id="JAUSVX010000008">
    <property type="protein sequence ID" value="MDQ0471120.1"/>
    <property type="molecule type" value="Genomic_DNA"/>
</dbReference>
<keyword evidence="3" id="KW-0804">Transcription</keyword>
<gene>
    <name evidence="6" type="ORF">QO011_004143</name>
</gene>
<dbReference type="SMART" id="SM00529">
    <property type="entry name" value="HTH_DTXR"/>
    <property type="match status" value="1"/>
</dbReference>
<dbReference type="PRINTS" id="PR00598">
    <property type="entry name" value="HTHMARR"/>
</dbReference>
<dbReference type="GO" id="GO:0003677">
    <property type="term" value="F:DNA binding"/>
    <property type="evidence" value="ECO:0007669"/>
    <property type="project" value="UniProtKB-KW"/>
</dbReference>
<dbReference type="PROSITE" id="PS50995">
    <property type="entry name" value="HTH_MARR_2"/>
    <property type="match status" value="1"/>
</dbReference>
<dbReference type="Proteomes" id="UP001242480">
    <property type="component" value="Unassembled WGS sequence"/>
</dbReference>
<evidence type="ECO:0000256" key="4">
    <source>
        <dbReference type="SAM" id="MobiDB-lite"/>
    </source>
</evidence>
<feature type="compositionally biased region" description="Acidic residues" evidence="4">
    <location>
        <begin position="147"/>
        <end position="163"/>
    </location>
</feature>
<dbReference type="InterPro" id="IPR000835">
    <property type="entry name" value="HTH_MarR-typ"/>
</dbReference>
<evidence type="ECO:0000256" key="2">
    <source>
        <dbReference type="ARBA" id="ARBA00023125"/>
    </source>
</evidence>
<evidence type="ECO:0000313" key="6">
    <source>
        <dbReference type="EMBL" id="MDQ0471120.1"/>
    </source>
</evidence>
<keyword evidence="2 6" id="KW-0238">DNA-binding</keyword>
<keyword evidence="7" id="KW-1185">Reference proteome</keyword>
<feature type="domain" description="HTH marR-type" evidence="5">
    <location>
        <begin position="6"/>
        <end position="138"/>
    </location>
</feature>
<dbReference type="SMART" id="SM00347">
    <property type="entry name" value="HTH_MARR"/>
    <property type="match status" value="1"/>
</dbReference>
<dbReference type="InterPro" id="IPR036388">
    <property type="entry name" value="WH-like_DNA-bd_sf"/>
</dbReference>
<dbReference type="PANTHER" id="PTHR42756:SF1">
    <property type="entry name" value="TRANSCRIPTIONAL REPRESSOR OF EMRAB OPERON"/>
    <property type="match status" value="1"/>
</dbReference>
<dbReference type="InterPro" id="IPR036390">
    <property type="entry name" value="WH_DNA-bd_sf"/>
</dbReference>
<organism evidence="6 7">
    <name type="scientific">Labrys wisconsinensis</name>
    <dbReference type="NCBI Taxonomy" id="425677"/>
    <lineage>
        <taxon>Bacteria</taxon>
        <taxon>Pseudomonadati</taxon>
        <taxon>Pseudomonadota</taxon>
        <taxon>Alphaproteobacteria</taxon>
        <taxon>Hyphomicrobiales</taxon>
        <taxon>Xanthobacteraceae</taxon>
        <taxon>Labrys</taxon>
    </lineage>
</organism>
<dbReference type="Pfam" id="PF12802">
    <property type="entry name" value="MarR_2"/>
    <property type="match status" value="1"/>
</dbReference>
<name>A0ABU0JC16_9HYPH</name>
<evidence type="ECO:0000256" key="3">
    <source>
        <dbReference type="ARBA" id="ARBA00023163"/>
    </source>
</evidence>
<dbReference type="SUPFAM" id="SSF46785">
    <property type="entry name" value="Winged helix' DNA-binding domain"/>
    <property type="match status" value="1"/>
</dbReference>
<keyword evidence="1" id="KW-0805">Transcription regulation</keyword>
<evidence type="ECO:0000313" key="7">
    <source>
        <dbReference type="Proteomes" id="UP001242480"/>
    </source>
</evidence>
<accession>A0ABU0JC16</accession>